<name>A0ACB7FX90_MANES</name>
<keyword evidence="2" id="KW-1185">Reference proteome</keyword>
<evidence type="ECO:0000313" key="1">
    <source>
        <dbReference type="EMBL" id="KAG8632560.1"/>
    </source>
</evidence>
<evidence type="ECO:0000313" key="2">
    <source>
        <dbReference type="Proteomes" id="UP000091857"/>
    </source>
</evidence>
<reference evidence="2" key="1">
    <citation type="journal article" date="2016" name="Nat. Biotechnol.">
        <title>Sequencing wild and cultivated cassava and related species reveals extensive interspecific hybridization and genetic diversity.</title>
        <authorList>
            <person name="Bredeson J.V."/>
            <person name="Lyons J.B."/>
            <person name="Prochnik S.E."/>
            <person name="Wu G.A."/>
            <person name="Ha C.M."/>
            <person name="Edsinger-Gonzales E."/>
            <person name="Grimwood J."/>
            <person name="Schmutz J."/>
            <person name="Rabbi I.Y."/>
            <person name="Egesi C."/>
            <person name="Nauluvula P."/>
            <person name="Lebot V."/>
            <person name="Ndunguru J."/>
            <person name="Mkamilo G."/>
            <person name="Bart R.S."/>
            <person name="Setter T.L."/>
            <person name="Gleadow R.M."/>
            <person name="Kulakow P."/>
            <person name="Ferguson M.E."/>
            <person name="Rounsley S."/>
            <person name="Rokhsar D.S."/>
        </authorList>
    </citation>
    <scope>NUCLEOTIDE SEQUENCE [LARGE SCALE GENOMIC DNA]</scope>
    <source>
        <strain evidence="2">cv. AM560-2</strain>
    </source>
</reference>
<protein>
    <submittedName>
        <fullName evidence="1">Uncharacterized protein</fullName>
    </submittedName>
</protein>
<dbReference type="Proteomes" id="UP000091857">
    <property type="component" value="Chromosome 18"/>
</dbReference>
<proteinExistence type="predicted"/>
<sequence length="435" mass="47731">MKIASSFSPLYVLLFSSLWHLSLSLSDFEVSAIAHRQLLSLKQNDDLTHDFEYSIKLNITFANNRLKRAYIALQAWKKAIYSDPFNSTTNWVGCDVCAYNGVFCAEALDVPKQTVVAGIDLNHDDIAGFLPVELGLLTEISLFHINSNRFCGIIPKSFSKLALLYELDVSNNRFVGSFPTVVLSLPSLRYLDLRYNNFEGKLPDGLFRKELDALFLNNNRFTSTIPETLGSSPASVVVVANNNLTGCIPCSIGNMANTLNEIIFLNNNLSGCLPSEIGKLGKLTVLDVSSNTFTGALPKSFKDLGKLEVFDVSHNILTGFVPESICGLPNLENFTFSYNYFNGEAPVCQKPSRKDFIRDDTGNCLPDRQKQKPQKTCHPIVSKPVDCSKAKCGGPSLGHSPATKSPPSPPPSRSPPSTSKSHPVTTTIKLTTNHT</sequence>
<organism evidence="1 2">
    <name type="scientific">Manihot esculenta</name>
    <name type="common">Cassava</name>
    <name type="synonym">Jatropha manihot</name>
    <dbReference type="NCBI Taxonomy" id="3983"/>
    <lineage>
        <taxon>Eukaryota</taxon>
        <taxon>Viridiplantae</taxon>
        <taxon>Streptophyta</taxon>
        <taxon>Embryophyta</taxon>
        <taxon>Tracheophyta</taxon>
        <taxon>Spermatophyta</taxon>
        <taxon>Magnoliopsida</taxon>
        <taxon>eudicotyledons</taxon>
        <taxon>Gunneridae</taxon>
        <taxon>Pentapetalae</taxon>
        <taxon>rosids</taxon>
        <taxon>fabids</taxon>
        <taxon>Malpighiales</taxon>
        <taxon>Euphorbiaceae</taxon>
        <taxon>Crotonoideae</taxon>
        <taxon>Manihoteae</taxon>
        <taxon>Manihot</taxon>
    </lineage>
</organism>
<accession>A0ACB7FX90</accession>
<dbReference type="EMBL" id="CM004404">
    <property type="protein sequence ID" value="KAG8632560.1"/>
    <property type="molecule type" value="Genomic_DNA"/>
</dbReference>
<gene>
    <name evidence="1" type="ORF">MANES_18G026715v8</name>
</gene>
<comment type="caution">
    <text evidence="1">The sequence shown here is derived from an EMBL/GenBank/DDBJ whole genome shotgun (WGS) entry which is preliminary data.</text>
</comment>